<proteinExistence type="inferred from homology"/>
<dbReference type="AlphaFoldDB" id="A0A7I9VMC0"/>
<evidence type="ECO:0000256" key="2">
    <source>
        <dbReference type="ARBA" id="ARBA00023067"/>
    </source>
</evidence>
<gene>
    <name evidence="5" type="ORF">AMYX_22940</name>
</gene>
<protein>
    <submittedName>
        <fullName evidence="5">Dipicolinate synthase</fullName>
    </submittedName>
</protein>
<dbReference type="RefSeq" id="WP_176065234.1">
    <property type="nucleotide sequence ID" value="NZ_BJTG01000005.1"/>
</dbReference>
<comment type="caution">
    <text evidence="5">The sequence shown here is derived from an EMBL/GenBank/DDBJ whole genome shotgun (WGS) entry which is preliminary data.</text>
</comment>
<accession>A0A7I9VMC0</accession>
<comment type="similarity">
    <text evidence="1 4">Belongs to the bacterial histone-like protein family.</text>
</comment>
<dbReference type="GO" id="GO:0003677">
    <property type="term" value="F:DNA binding"/>
    <property type="evidence" value="ECO:0007669"/>
    <property type="project" value="UniProtKB-KW"/>
</dbReference>
<keyword evidence="3" id="KW-0238">DNA-binding</keyword>
<dbReference type="PRINTS" id="PR01727">
    <property type="entry name" value="DNABINDINGHU"/>
</dbReference>
<dbReference type="Proteomes" id="UP000503640">
    <property type="component" value="Unassembled WGS sequence"/>
</dbReference>
<dbReference type="SUPFAM" id="SSF47729">
    <property type="entry name" value="IHF-like DNA-binding proteins"/>
    <property type="match status" value="1"/>
</dbReference>
<dbReference type="PANTHER" id="PTHR33175:SF3">
    <property type="entry name" value="DNA-BINDING PROTEIN HU-BETA"/>
    <property type="match status" value="1"/>
</dbReference>
<evidence type="ECO:0000256" key="1">
    <source>
        <dbReference type="ARBA" id="ARBA00010529"/>
    </source>
</evidence>
<dbReference type="PANTHER" id="PTHR33175">
    <property type="entry name" value="DNA-BINDING PROTEIN HU"/>
    <property type="match status" value="1"/>
</dbReference>
<evidence type="ECO:0000256" key="4">
    <source>
        <dbReference type="RuleBase" id="RU003939"/>
    </source>
</evidence>
<name>A0A7I9VMC0_9BACT</name>
<sequence>MTQAQFFQAVAETSQVNKVQVRAVFQAVEEIVSKRLKAEGKIPLGGLGAVKLVDRKARIGRNPATGEQIKIPARTAIKITPAKALKDTFNKKGKK</sequence>
<dbReference type="GO" id="GO:0030527">
    <property type="term" value="F:structural constituent of chromatin"/>
    <property type="evidence" value="ECO:0007669"/>
    <property type="project" value="InterPro"/>
</dbReference>
<evidence type="ECO:0000313" key="6">
    <source>
        <dbReference type="Proteomes" id="UP000503640"/>
    </source>
</evidence>
<keyword evidence="2" id="KW-0226">DNA condensation</keyword>
<dbReference type="CDD" id="cd00591">
    <property type="entry name" value="HU_IHF"/>
    <property type="match status" value="1"/>
</dbReference>
<keyword evidence="6" id="KW-1185">Reference proteome</keyword>
<reference evidence="6" key="1">
    <citation type="journal article" date="2020" name="Appl. Environ. Microbiol.">
        <title>Diazotrophic Anaeromyxobacter Isolates from Soils.</title>
        <authorList>
            <person name="Masuda Y."/>
            <person name="Yamanaka H."/>
            <person name="Xu Z.X."/>
            <person name="Shiratori Y."/>
            <person name="Aono T."/>
            <person name="Amachi S."/>
            <person name="Senoo K."/>
            <person name="Itoh H."/>
        </authorList>
    </citation>
    <scope>NUCLEOTIDE SEQUENCE [LARGE SCALE GENOMIC DNA]</scope>
    <source>
        <strain evidence="6">R267</strain>
    </source>
</reference>
<dbReference type="EMBL" id="BJTG01000005">
    <property type="protein sequence ID" value="GEJ57553.1"/>
    <property type="molecule type" value="Genomic_DNA"/>
</dbReference>
<dbReference type="GO" id="GO:0030261">
    <property type="term" value="P:chromosome condensation"/>
    <property type="evidence" value="ECO:0007669"/>
    <property type="project" value="UniProtKB-KW"/>
</dbReference>
<dbReference type="InterPro" id="IPR010992">
    <property type="entry name" value="IHF-like_DNA-bd_dom_sf"/>
</dbReference>
<dbReference type="SMART" id="SM00411">
    <property type="entry name" value="BHL"/>
    <property type="match status" value="1"/>
</dbReference>
<dbReference type="GO" id="GO:0005829">
    <property type="term" value="C:cytosol"/>
    <property type="evidence" value="ECO:0007669"/>
    <property type="project" value="TreeGrafter"/>
</dbReference>
<organism evidence="5 6">
    <name type="scientific">Anaeromyxobacter diazotrophicus</name>
    <dbReference type="NCBI Taxonomy" id="2590199"/>
    <lineage>
        <taxon>Bacteria</taxon>
        <taxon>Pseudomonadati</taxon>
        <taxon>Myxococcota</taxon>
        <taxon>Myxococcia</taxon>
        <taxon>Myxococcales</taxon>
        <taxon>Cystobacterineae</taxon>
        <taxon>Anaeromyxobacteraceae</taxon>
        <taxon>Anaeromyxobacter</taxon>
    </lineage>
</organism>
<evidence type="ECO:0000313" key="5">
    <source>
        <dbReference type="EMBL" id="GEJ57553.1"/>
    </source>
</evidence>
<dbReference type="Pfam" id="PF00216">
    <property type="entry name" value="Bac_DNA_binding"/>
    <property type="match status" value="1"/>
</dbReference>
<dbReference type="Gene3D" id="4.10.520.10">
    <property type="entry name" value="IHF-like DNA-binding proteins"/>
    <property type="match status" value="1"/>
</dbReference>
<evidence type="ECO:0000256" key="3">
    <source>
        <dbReference type="ARBA" id="ARBA00023125"/>
    </source>
</evidence>
<dbReference type="InterPro" id="IPR000119">
    <property type="entry name" value="Hist_DNA-bd"/>
</dbReference>